<protein>
    <recommendedName>
        <fullName evidence="4">SMB domain-containing protein</fullName>
    </recommendedName>
</protein>
<keyword evidence="1" id="KW-1015">Disulfide bond</keyword>
<evidence type="ECO:0000259" key="4">
    <source>
        <dbReference type="Pfam" id="PF01033"/>
    </source>
</evidence>
<reference evidence="6" key="2">
    <citation type="submission" date="2009-11" db="EMBL/GenBank/DDBJ databases">
        <title>The Genome Sequence of Allomyces macrogynus strain ATCC 38327.</title>
        <authorList>
            <consortium name="The Broad Institute Genome Sequencing Platform"/>
            <person name="Russ C."/>
            <person name="Cuomo C."/>
            <person name="Shea T."/>
            <person name="Young S.K."/>
            <person name="Zeng Q."/>
            <person name="Koehrsen M."/>
            <person name="Haas B."/>
            <person name="Borodovsky M."/>
            <person name="Guigo R."/>
            <person name="Alvarado L."/>
            <person name="Berlin A."/>
            <person name="Borenstein D."/>
            <person name="Chen Z."/>
            <person name="Engels R."/>
            <person name="Freedman E."/>
            <person name="Gellesch M."/>
            <person name="Goldberg J."/>
            <person name="Griggs A."/>
            <person name="Gujja S."/>
            <person name="Heiman D."/>
            <person name="Hepburn T."/>
            <person name="Howarth C."/>
            <person name="Jen D."/>
            <person name="Larson L."/>
            <person name="Lewis B."/>
            <person name="Mehta T."/>
            <person name="Park D."/>
            <person name="Pearson M."/>
            <person name="Roberts A."/>
            <person name="Saif S."/>
            <person name="Shenoy N."/>
            <person name="Sisk P."/>
            <person name="Stolte C."/>
            <person name="Sykes S."/>
            <person name="Walk T."/>
            <person name="White J."/>
            <person name="Yandava C."/>
            <person name="Burger G."/>
            <person name="Gray M.W."/>
            <person name="Holland P.W.H."/>
            <person name="King N."/>
            <person name="Lang F.B.F."/>
            <person name="Roger A.J."/>
            <person name="Ruiz-Trillo I."/>
            <person name="Lander E."/>
            <person name="Nusbaum C."/>
        </authorList>
    </citation>
    <scope>NUCLEOTIDE SEQUENCE [LARGE SCALE GENOMIC DNA]</scope>
    <source>
        <strain evidence="6">ATCC 38327</strain>
    </source>
</reference>
<name>A0A0L0SFG8_ALLM3</name>
<feature type="compositionally biased region" description="Acidic residues" evidence="2">
    <location>
        <begin position="21"/>
        <end position="33"/>
    </location>
</feature>
<dbReference type="EMBL" id="GG745337">
    <property type="protein sequence ID" value="KNE61115.1"/>
    <property type="molecule type" value="Genomic_DNA"/>
</dbReference>
<accession>A0A0L0SFG8</accession>
<dbReference type="VEuPathDB" id="FungiDB:AMAG_06867"/>
<feature type="domain" description="SMB" evidence="4">
    <location>
        <begin position="122"/>
        <end position="145"/>
    </location>
</feature>
<feature type="compositionally biased region" description="Basic and acidic residues" evidence="2">
    <location>
        <begin position="1"/>
        <end position="13"/>
    </location>
</feature>
<keyword evidence="3" id="KW-0472">Membrane</keyword>
<organism evidence="5 6">
    <name type="scientific">Allomyces macrogynus (strain ATCC 38327)</name>
    <name type="common">Allomyces javanicus var. macrogynus</name>
    <dbReference type="NCBI Taxonomy" id="578462"/>
    <lineage>
        <taxon>Eukaryota</taxon>
        <taxon>Fungi</taxon>
        <taxon>Fungi incertae sedis</taxon>
        <taxon>Blastocladiomycota</taxon>
        <taxon>Blastocladiomycetes</taxon>
        <taxon>Blastocladiales</taxon>
        <taxon>Blastocladiaceae</taxon>
        <taxon>Allomyces</taxon>
    </lineage>
</organism>
<feature type="transmembrane region" description="Helical" evidence="3">
    <location>
        <begin position="47"/>
        <end position="72"/>
    </location>
</feature>
<dbReference type="Gene3D" id="4.10.410.20">
    <property type="match status" value="1"/>
</dbReference>
<dbReference type="InterPro" id="IPR001212">
    <property type="entry name" value="Somatomedin_B_dom"/>
</dbReference>
<evidence type="ECO:0000256" key="1">
    <source>
        <dbReference type="ARBA" id="ARBA00023157"/>
    </source>
</evidence>
<dbReference type="OrthoDB" id="5560926at2759"/>
<reference evidence="5 6" key="1">
    <citation type="submission" date="2009-11" db="EMBL/GenBank/DDBJ databases">
        <title>Annotation of Allomyces macrogynus ATCC 38327.</title>
        <authorList>
            <consortium name="The Broad Institute Genome Sequencing Platform"/>
            <person name="Russ C."/>
            <person name="Cuomo C."/>
            <person name="Burger G."/>
            <person name="Gray M.W."/>
            <person name="Holland P.W.H."/>
            <person name="King N."/>
            <person name="Lang F.B.F."/>
            <person name="Roger A.J."/>
            <person name="Ruiz-Trillo I."/>
            <person name="Young S.K."/>
            <person name="Zeng Q."/>
            <person name="Gargeya S."/>
            <person name="Fitzgerald M."/>
            <person name="Haas B."/>
            <person name="Abouelleil A."/>
            <person name="Alvarado L."/>
            <person name="Arachchi H.M."/>
            <person name="Berlin A."/>
            <person name="Chapman S.B."/>
            <person name="Gearin G."/>
            <person name="Goldberg J."/>
            <person name="Griggs A."/>
            <person name="Gujja S."/>
            <person name="Hansen M."/>
            <person name="Heiman D."/>
            <person name="Howarth C."/>
            <person name="Larimer J."/>
            <person name="Lui A."/>
            <person name="MacDonald P.J.P."/>
            <person name="McCowen C."/>
            <person name="Montmayeur A."/>
            <person name="Murphy C."/>
            <person name="Neiman D."/>
            <person name="Pearson M."/>
            <person name="Priest M."/>
            <person name="Roberts A."/>
            <person name="Saif S."/>
            <person name="Shea T."/>
            <person name="Sisk P."/>
            <person name="Stolte C."/>
            <person name="Sykes S."/>
            <person name="Wortman J."/>
            <person name="Nusbaum C."/>
            <person name="Birren B."/>
        </authorList>
    </citation>
    <scope>NUCLEOTIDE SEQUENCE [LARGE SCALE GENOMIC DNA]</scope>
    <source>
        <strain evidence="5 6">ATCC 38327</strain>
    </source>
</reference>
<dbReference type="Pfam" id="PF01033">
    <property type="entry name" value="Somatomedin_B"/>
    <property type="match status" value="1"/>
</dbReference>
<evidence type="ECO:0000313" key="6">
    <source>
        <dbReference type="Proteomes" id="UP000054350"/>
    </source>
</evidence>
<keyword evidence="3" id="KW-0812">Transmembrane</keyword>
<proteinExistence type="predicted"/>
<gene>
    <name evidence="5" type="ORF">AMAG_06867</name>
</gene>
<dbReference type="InterPro" id="IPR036024">
    <property type="entry name" value="Somatomedin_B-like_dom_sf"/>
</dbReference>
<dbReference type="Proteomes" id="UP000054350">
    <property type="component" value="Unassembled WGS sequence"/>
</dbReference>
<dbReference type="SUPFAM" id="SSF90188">
    <property type="entry name" value="Somatomedin B domain"/>
    <property type="match status" value="1"/>
</dbReference>
<keyword evidence="6" id="KW-1185">Reference proteome</keyword>
<sequence>MPADRPKSPRDHATVPLLACSDDDHDNFDDDEPVSTPARSTNVSRSFLAGLALAGTVSLLLLVFVPTTSIILNPLALTRPLPPIPLATGDPPPNLRHPNPNSTCADAWSWSWRHRESPTLAKHPPCRCDAACVVYDACCADFEAVTNTTVNYLLDQGVITPPANRDLGSGMSSVWLVDDAARHPLAESDKTFQWPWLVVVRNCIQWSMVNLEPGQTRPAAVPANVPVVTGPQWALACIDQADVVAVSTTAASVISFADSFAARGVSLPKSVTVAIAAIIPHHNTTSLPTVYYYAQFTDPVSISASLKALTARLPYCGFACALPYVRTGRAATFDSTPGRDWSITRPRFSLQRGAFSRIDHDVSPEQLDKDYEKYVDESRGMVVPWTACFLRQVRLAGEGGPVWEDVFDVESGALREQVPGSRWMQVWDQVEEKEEDEEEGVL</sequence>
<keyword evidence="3" id="KW-1133">Transmembrane helix</keyword>
<dbReference type="AlphaFoldDB" id="A0A0L0SFG8"/>
<feature type="region of interest" description="Disordered" evidence="2">
    <location>
        <begin position="1"/>
        <end position="40"/>
    </location>
</feature>
<evidence type="ECO:0000256" key="2">
    <source>
        <dbReference type="SAM" id="MobiDB-lite"/>
    </source>
</evidence>
<evidence type="ECO:0000313" key="5">
    <source>
        <dbReference type="EMBL" id="KNE61115.1"/>
    </source>
</evidence>
<evidence type="ECO:0000256" key="3">
    <source>
        <dbReference type="SAM" id="Phobius"/>
    </source>
</evidence>